<dbReference type="PANTHER" id="PTHR43157:SF31">
    <property type="entry name" value="PHOSPHATIDYLINOSITOL-GLYCAN BIOSYNTHESIS CLASS F PROTEIN"/>
    <property type="match status" value="1"/>
</dbReference>
<reference evidence="3" key="1">
    <citation type="submission" date="2017-05" db="EMBL/GenBank/DDBJ databases">
        <authorList>
            <person name="Kirkegaard R."/>
            <person name="Mcilroy J S."/>
        </authorList>
    </citation>
    <scope>NUCLEOTIDE SEQUENCE [LARGE SCALE GENOMIC DNA]</scope>
</reference>
<keyword evidence="1" id="KW-0560">Oxidoreductase</keyword>
<dbReference type="Pfam" id="PF00106">
    <property type="entry name" value="adh_short"/>
    <property type="match status" value="1"/>
</dbReference>
<accession>A0A1Y6K3Z0</accession>
<keyword evidence="3" id="KW-1185">Reference proteome</keyword>
<dbReference type="KEGG" id="abat:CFX1CAM_1340"/>
<dbReference type="Gene3D" id="3.40.50.720">
    <property type="entry name" value="NAD(P)-binding Rossmann-like Domain"/>
    <property type="match status" value="1"/>
</dbReference>
<dbReference type="InterPro" id="IPR002347">
    <property type="entry name" value="SDR_fam"/>
</dbReference>
<dbReference type="SUPFAM" id="SSF51735">
    <property type="entry name" value="NAD(P)-binding Rossmann-fold domains"/>
    <property type="match status" value="1"/>
</dbReference>
<evidence type="ECO:0000313" key="2">
    <source>
        <dbReference type="EMBL" id="SMX54405.1"/>
    </source>
</evidence>
<dbReference type="GO" id="GO:0016491">
    <property type="term" value="F:oxidoreductase activity"/>
    <property type="evidence" value="ECO:0007669"/>
    <property type="project" value="UniProtKB-KW"/>
</dbReference>
<dbReference type="PANTHER" id="PTHR43157">
    <property type="entry name" value="PHOSPHATIDYLINOSITOL-GLYCAN BIOSYNTHESIS CLASS F PROTEIN-RELATED"/>
    <property type="match status" value="1"/>
</dbReference>
<gene>
    <name evidence="2" type="ORF">CFX1CAM_1340</name>
</gene>
<evidence type="ECO:0000256" key="1">
    <source>
        <dbReference type="ARBA" id="ARBA00023002"/>
    </source>
</evidence>
<dbReference type="AlphaFoldDB" id="A0A1Y6K3Z0"/>
<dbReference type="InterPro" id="IPR036291">
    <property type="entry name" value="NAD(P)-bd_dom_sf"/>
</dbReference>
<organism evidence="2 3">
    <name type="scientific">Candidatus Brevifilum fermentans</name>
    <dbReference type="NCBI Taxonomy" id="1986204"/>
    <lineage>
        <taxon>Bacteria</taxon>
        <taxon>Bacillati</taxon>
        <taxon>Chloroflexota</taxon>
        <taxon>Anaerolineae</taxon>
        <taxon>Anaerolineales</taxon>
        <taxon>Anaerolineaceae</taxon>
        <taxon>Candidatus Brevifilum</taxon>
    </lineage>
</organism>
<dbReference type="EMBL" id="LT859958">
    <property type="protein sequence ID" value="SMX54405.1"/>
    <property type="molecule type" value="Genomic_DNA"/>
</dbReference>
<dbReference type="PRINTS" id="PR00081">
    <property type="entry name" value="GDHRDH"/>
</dbReference>
<sequence>MLKKNFNLAGKSVLITGATSGIGLAAATRFAQEGAWVIGAGRSETRIQQAKNDILQTVPDAKIEFLLADLGYQQQVHNLAEGAQVLLAKWGYEHLDVLINNAGLYLEHKRFNDKKIEMTFAVNHLAAFVLTNQLLPWIKRAPHGRVITISSYAHKTVPINLKRISNPWLYIGLIAYKRSKLCNILFTSELNRRCQDIEAFAVDPGLVNTGIASKSEPGISSLVWRFHRRSGTDTNVPIDTLLFLSDVAISDLSNGSYYRDCAPQTPSRAARREDLARELWELSCQLTGIDWT</sequence>
<proteinExistence type="predicted"/>
<protein>
    <submittedName>
        <fullName evidence="2">Short-chain dehydrogenase/reductase SDR</fullName>
    </submittedName>
</protein>
<evidence type="ECO:0000313" key="3">
    <source>
        <dbReference type="Proteomes" id="UP000195514"/>
    </source>
</evidence>
<dbReference type="OrthoDB" id="9809821at2"/>
<name>A0A1Y6K3Z0_9CHLR</name>
<dbReference type="Proteomes" id="UP000195514">
    <property type="component" value="Chromosome I"/>
</dbReference>
<dbReference type="RefSeq" id="WP_157891764.1">
    <property type="nucleotide sequence ID" value="NZ_LT859958.1"/>
</dbReference>